<organism evidence="2 3">
    <name type="scientific">Aidingimonas halophila</name>
    <dbReference type="NCBI Taxonomy" id="574349"/>
    <lineage>
        <taxon>Bacteria</taxon>
        <taxon>Pseudomonadati</taxon>
        <taxon>Pseudomonadota</taxon>
        <taxon>Gammaproteobacteria</taxon>
        <taxon>Oceanospirillales</taxon>
        <taxon>Halomonadaceae</taxon>
        <taxon>Aidingimonas</taxon>
    </lineage>
</organism>
<dbReference type="EMBL" id="FNNI01000006">
    <property type="protein sequence ID" value="SDX54414.1"/>
    <property type="molecule type" value="Genomic_DNA"/>
</dbReference>
<protein>
    <recommendedName>
        <fullName evidence="1">LarA-like N-terminal domain-containing protein</fullName>
    </recommendedName>
</protein>
<dbReference type="GO" id="GO:0050043">
    <property type="term" value="F:lactate racemase activity"/>
    <property type="evidence" value="ECO:0007669"/>
    <property type="project" value="InterPro"/>
</dbReference>
<dbReference type="Proteomes" id="UP000198500">
    <property type="component" value="Unassembled WGS sequence"/>
</dbReference>
<gene>
    <name evidence="2" type="ORF">SAMN05443545_10633</name>
</gene>
<evidence type="ECO:0000313" key="2">
    <source>
        <dbReference type="EMBL" id="SDX54414.1"/>
    </source>
</evidence>
<name>A0A1H3CLE6_9GAMM</name>
<evidence type="ECO:0000313" key="3">
    <source>
        <dbReference type="Proteomes" id="UP000198500"/>
    </source>
</evidence>
<dbReference type="AlphaFoldDB" id="A0A1H3CLE6"/>
<dbReference type="RefSeq" id="WP_092570070.1">
    <property type="nucleotide sequence ID" value="NZ_BMXH01000010.1"/>
</dbReference>
<keyword evidence="3" id="KW-1185">Reference proteome</keyword>
<accession>A0A1H3CLE6</accession>
<dbReference type="OrthoDB" id="9788398at2"/>
<proteinExistence type="predicted"/>
<sequence>MGQHASFPDVEFPHLADVRLPNVIPVRLNHRLGTPVSDIDRRTRQVVRESRQVARLAPGSRVAIGVGSRGIASIVRIVTAVVSELKTQGHAPFIVPAMGSHGGGTAEGQEAVLAKLGITEASVGAPVHATMDVVEYGKTAEGIECKFDRHAADADGIIIVNRIKSHTTFDRPIESGLTKMIAVGLGKAEGARRVHKLGPRGLSEVLPNLARIALANAPITLGIGLVENANKEIVHLDGADPDQIMATDERLLKEAKSYLPRLPITQADVLIVERSGKEISGTGMDFAVTGRTDIRGIDNPATPFIHKLGLLNLTKETAGNAVGIGMADFTTRAAAEAVDFKATYMNALTATLVDKSRIPIVLPTERDVIAAAVTTSWSLNDEDARFCMISTTLHLDRIMVSPALLDDIPDGMAEPIGPPQELQFDDQGRLLTSLWQQQFETY</sequence>
<dbReference type="Gene3D" id="3.40.50.11440">
    <property type="match status" value="1"/>
</dbReference>
<feature type="domain" description="LarA-like N-terminal" evidence="1">
    <location>
        <begin position="75"/>
        <end position="195"/>
    </location>
</feature>
<dbReference type="STRING" id="574349.SAMN05443545_10633"/>
<dbReference type="InterPro" id="IPR018657">
    <property type="entry name" value="LarA-like_N"/>
</dbReference>
<dbReference type="Pfam" id="PF09861">
    <property type="entry name" value="Lar_N"/>
    <property type="match status" value="1"/>
</dbReference>
<evidence type="ECO:0000259" key="1">
    <source>
        <dbReference type="Pfam" id="PF09861"/>
    </source>
</evidence>
<reference evidence="2 3" key="1">
    <citation type="submission" date="2016-10" db="EMBL/GenBank/DDBJ databases">
        <authorList>
            <person name="de Groot N.N."/>
        </authorList>
    </citation>
    <scope>NUCLEOTIDE SEQUENCE [LARGE SCALE GENOMIC DNA]</scope>
    <source>
        <strain evidence="2 3">DSM 19219</strain>
    </source>
</reference>